<dbReference type="SMART" id="SM00256">
    <property type="entry name" value="FBOX"/>
    <property type="match status" value="1"/>
</dbReference>
<evidence type="ECO:0000259" key="1">
    <source>
        <dbReference type="SMART" id="SM00256"/>
    </source>
</evidence>
<dbReference type="Pfam" id="PF00646">
    <property type="entry name" value="F-box"/>
    <property type="match status" value="1"/>
</dbReference>
<evidence type="ECO:0000313" key="3">
    <source>
        <dbReference type="Proteomes" id="UP000823388"/>
    </source>
</evidence>
<keyword evidence="3" id="KW-1185">Reference proteome</keyword>
<evidence type="ECO:0000313" key="2">
    <source>
        <dbReference type="EMBL" id="KAG2617437.1"/>
    </source>
</evidence>
<dbReference type="Proteomes" id="UP000823388">
    <property type="component" value="Chromosome 3N"/>
</dbReference>
<dbReference type="Pfam" id="PF08268">
    <property type="entry name" value="FBA_3"/>
    <property type="match status" value="1"/>
</dbReference>
<dbReference type="InterPro" id="IPR050796">
    <property type="entry name" value="SCF_F-box_component"/>
</dbReference>
<comment type="caution">
    <text evidence="2">The sequence shown here is derived from an EMBL/GenBank/DDBJ whole genome shotgun (WGS) entry which is preliminary data.</text>
</comment>
<reference evidence="2" key="1">
    <citation type="submission" date="2020-05" db="EMBL/GenBank/DDBJ databases">
        <title>WGS assembly of Panicum virgatum.</title>
        <authorList>
            <person name="Lovell J.T."/>
            <person name="Jenkins J."/>
            <person name="Shu S."/>
            <person name="Juenger T.E."/>
            <person name="Schmutz J."/>
        </authorList>
    </citation>
    <scope>NUCLEOTIDE SEQUENCE</scope>
    <source>
        <strain evidence="2">AP13</strain>
    </source>
</reference>
<dbReference type="NCBIfam" id="TIGR01640">
    <property type="entry name" value="F_box_assoc_1"/>
    <property type="match status" value="1"/>
</dbReference>
<dbReference type="InterPro" id="IPR036047">
    <property type="entry name" value="F-box-like_dom_sf"/>
</dbReference>
<dbReference type="PANTHER" id="PTHR31672">
    <property type="entry name" value="BNACNNG10540D PROTEIN"/>
    <property type="match status" value="1"/>
</dbReference>
<proteinExistence type="predicted"/>
<dbReference type="OrthoDB" id="690949at2759"/>
<name>A0A8T0U567_PANVG</name>
<dbReference type="Gene3D" id="1.20.1280.50">
    <property type="match status" value="1"/>
</dbReference>
<dbReference type="EMBL" id="CM029042">
    <property type="protein sequence ID" value="KAG2617437.1"/>
    <property type="molecule type" value="Genomic_DNA"/>
</dbReference>
<organism evidence="2 3">
    <name type="scientific">Panicum virgatum</name>
    <name type="common">Blackwell switchgrass</name>
    <dbReference type="NCBI Taxonomy" id="38727"/>
    <lineage>
        <taxon>Eukaryota</taxon>
        <taxon>Viridiplantae</taxon>
        <taxon>Streptophyta</taxon>
        <taxon>Embryophyta</taxon>
        <taxon>Tracheophyta</taxon>
        <taxon>Spermatophyta</taxon>
        <taxon>Magnoliopsida</taxon>
        <taxon>Liliopsida</taxon>
        <taxon>Poales</taxon>
        <taxon>Poaceae</taxon>
        <taxon>PACMAD clade</taxon>
        <taxon>Panicoideae</taxon>
        <taxon>Panicodae</taxon>
        <taxon>Paniceae</taxon>
        <taxon>Panicinae</taxon>
        <taxon>Panicum</taxon>
        <taxon>Panicum sect. Hiantes</taxon>
    </lineage>
</organism>
<dbReference type="InterPro" id="IPR013187">
    <property type="entry name" value="F-box-assoc_dom_typ3"/>
</dbReference>
<accession>A0A8T0U567</accession>
<sequence>MEVSGGGIHALCEDALAEILVRLPSESVLRCRAVCRSWRCVAADPSFLAAHAARRPREMIVVCMEHGMTRSAAHLYLDLEPAAGRRRFYLSPVRPLAEDGTSTVFCLRATLDGLVVLQESRRGLYIICNPITEQWTNLPVLPRCSTTYACGFYFHTLSGEYRLMCHGVEDEEEEEGGDTTRSNYHYVLSAGSTLPRRLSRAPSSEAPSTKPAYGIPVSYREILHWFSEHPQGTETGKMLAFDTVSETFRLMSGPPGPERPDLEWMRDLLVLDGELSVATKLDLTLDIWVLQDYGAAERWTLRHRVRLPPPRDFGLIGDLPMIYRALPVERNAILIACTSARMGTLYDLKENRVCRLIDFGGRPTFVVFSESLVRHAFFDLPPFPDITPPKFSEPDGESEEFA</sequence>
<dbReference type="InterPro" id="IPR001810">
    <property type="entry name" value="F-box_dom"/>
</dbReference>
<feature type="domain" description="F-box" evidence="1">
    <location>
        <begin position="11"/>
        <end position="51"/>
    </location>
</feature>
<dbReference type="SUPFAM" id="SSF81383">
    <property type="entry name" value="F-box domain"/>
    <property type="match status" value="1"/>
</dbReference>
<dbReference type="InterPro" id="IPR017451">
    <property type="entry name" value="F-box-assoc_interact_dom"/>
</dbReference>
<gene>
    <name evidence="2" type="ORF">PVAP13_3NG180948</name>
</gene>
<dbReference type="AlphaFoldDB" id="A0A8T0U567"/>
<dbReference type="PANTHER" id="PTHR31672:SF2">
    <property type="entry name" value="F-BOX DOMAIN-CONTAINING PROTEIN"/>
    <property type="match status" value="1"/>
</dbReference>
<protein>
    <recommendedName>
        <fullName evidence="1">F-box domain-containing protein</fullName>
    </recommendedName>
</protein>